<dbReference type="InterPro" id="IPR044992">
    <property type="entry name" value="ChyE-like"/>
</dbReference>
<dbReference type="PROSITE" id="PS51273">
    <property type="entry name" value="GATASE_TYPE_1"/>
    <property type="match status" value="1"/>
</dbReference>
<gene>
    <name evidence="2" type="ORF">GJQ55_09975</name>
</gene>
<dbReference type="InterPro" id="IPR029062">
    <property type="entry name" value="Class_I_gatase-like"/>
</dbReference>
<evidence type="ECO:0000313" key="2">
    <source>
        <dbReference type="EMBL" id="QQD24770.1"/>
    </source>
</evidence>
<name>A0A9E8FLD2_9GAMM</name>
<dbReference type="KEGG" id="vcw:GJQ55_09975"/>
<evidence type="ECO:0000313" key="3">
    <source>
        <dbReference type="Proteomes" id="UP000596074"/>
    </source>
</evidence>
<dbReference type="InterPro" id="IPR017926">
    <property type="entry name" value="GATASE"/>
</dbReference>
<dbReference type="Pfam" id="PF00117">
    <property type="entry name" value="GATase"/>
    <property type="match status" value="1"/>
</dbReference>
<dbReference type="Proteomes" id="UP000596074">
    <property type="component" value="Chromosome"/>
</dbReference>
<dbReference type="AlphaFoldDB" id="A0A9E8FLD2"/>
<dbReference type="CDD" id="cd01741">
    <property type="entry name" value="GATase1_1"/>
    <property type="match status" value="1"/>
</dbReference>
<dbReference type="PANTHER" id="PTHR42695:SF5">
    <property type="entry name" value="GLUTAMINE AMIDOTRANSFERASE YLR126C-RELATED"/>
    <property type="match status" value="1"/>
</dbReference>
<protein>
    <recommendedName>
        <fullName evidence="1">Glutamine amidotransferase domain-containing protein</fullName>
    </recommendedName>
</protein>
<keyword evidence="3" id="KW-1185">Reference proteome</keyword>
<dbReference type="GO" id="GO:0005829">
    <property type="term" value="C:cytosol"/>
    <property type="evidence" value="ECO:0007669"/>
    <property type="project" value="TreeGrafter"/>
</dbReference>
<evidence type="ECO:0000259" key="1">
    <source>
        <dbReference type="Pfam" id="PF00117"/>
    </source>
</evidence>
<dbReference type="EMBL" id="CP046056">
    <property type="protein sequence ID" value="QQD24770.1"/>
    <property type="molecule type" value="Genomic_DNA"/>
</dbReference>
<dbReference type="PANTHER" id="PTHR42695">
    <property type="entry name" value="GLUTAMINE AMIDOTRANSFERASE YLR126C-RELATED"/>
    <property type="match status" value="1"/>
</dbReference>
<dbReference type="Gene3D" id="3.40.50.880">
    <property type="match status" value="1"/>
</dbReference>
<feature type="domain" description="Glutamine amidotransferase" evidence="1">
    <location>
        <begin position="54"/>
        <end position="190"/>
    </location>
</feature>
<organism evidence="2 3">
    <name type="scientific">Venatoribacter cucullus</name>
    <dbReference type="NCBI Taxonomy" id="2661630"/>
    <lineage>
        <taxon>Bacteria</taxon>
        <taxon>Pseudomonadati</taxon>
        <taxon>Pseudomonadota</taxon>
        <taxon>Gammaproteobacteria</taxon>
        <taxon>Oceanospirillales</taxon>
        <taxon>Oceanospirillaceae</taxon>
        <taxon>Venatoribacter</taxon>
    </lineage>
</organism>
<proteinExistence type="predicted"/>
<sequence length="239" mass="26678">MKTLGLLETDVLYADLQTDFRSYGHLFTEFFQRYGVALNYRFYQIQQGELPQPGDCDAYLITGSKAGVYDDLPWIPPLQAWIREAFARQEKIIGICFGHQLLAHTLGGFAARSPKGWGIGVRSETIQQLPAWLDDTAAQLTLIYSHRDQVERLPPAAVRIAGSEFCENAAFVIGEQVLALQGHPEFTPAYTRRLLPRRETCVGSELLQQGLNSLEQPTDAGRVCNWMATFIGARLGASE</sequence>
<dbReference type="RefSeq" id="WP_228344830.1">
    <property type="nucleotide sequence ID" value="NZ_CP045550.1"/>
</dbReference>
<dbReference type="SUPFAM" id="SSF52317">
    <property type="entry name" value="Class I glutamine amidotransferase-like"/>
    <property type="match status" value="1"/>
</dbReference>
<accession>A0A9E8FLD2</accession>
<reference evidence="2 3" key="1">
    <citation type="submission" date="2019-11" db="EMBL/GenBank/DDBJ databases">
        <title>Venatorbacter sp. nov. a predator of Campylobacter and other Gram-negative bacteria.</title>
        <authorList>
            <person name="Saeedi A."/>
            <person name="Cummings N.J."/>
            <person name="Connerton I.F."/>
            <person name="Connerton P.L."/>
        </authorList>
    </citation>
    <scope>NUCLEOTIDE SEQUENCE [LARGE SCALE GENOMIC DNA]</scope>
    <source>
        <strain evidence="2">XL5</strain>
    </source>
</reference>